<evidence type="ECO:0000313" key="1">
    <source>
        <dbReference type="EMBL" id="AFC27716.1"/>
    </source>
</evidence>
<gene>
    <name evidence="1" type="ORF">PM3016_762</name>
</gene>
<protein>
    <submittedName>
        <fullName evidence="1">Uncharacterized protein</fullName>
    </submittedName>
</protein>
<sequence>MVPSLGIAGEELERNGWRGKRQNNGTTMRYELL</sequence>
<dbReference type="EMBL" id="CP003235">
    <property type="protein sequence ID" value="AFC27716.1"/>
    <property type="molecule type" value="Genomic_DNA"/>
</dbReference>
<evidence type="ECO:0000313" key="2">
    <source>
        <dbReference type="Proteomes" id="UP000007523"/>
    </source>
</evidence>
<dbReference type="AlphaFoldDB" id="H6N8X0"/>
<accession>H6N8X0</accession>
<reference evidence="1 2" key="1">
    <citation type="journal article" date="2012" name="J. Bacteriol.">
        <title>Complete Genome Sequence of Paenibacillus mucilaginosus 3016, a Bacterium Functional as Microbial Fertilizer.</title>
        <authorList>
            <person name="Ma M."/>
            <person name="Wang Z."/>
            <person name="Li L."/>
            <person name="Jiang X."/>
            <person name="Guan D."/>
            <person name="Cao F."/>
            <person name="Chen H."/>
            <person name="Wang X."/>
            <person name="Shen D."/>
            <person name="Du B."/>
            <person name="Li J."/>
        </authorList>
    </citation>
    <scope>NUCLEOTIDE SEQUENCE [LARGE SCALE GENOMIC DNA]</scope>
    <source>
        <strain evidence="1 2">3016</strain>
    </source>
</reference>
<organism evidence="1 2">
    <name type="scientific">Paenibacillus mucilaginosus 3016</name>
    <dbReference type="NCBI Taxonomy" id="1116391"/>
    <lineage>
        <taxon>Bacteria</taxon>
        <taxon>Bacillati</taxon>
        <taxon>Bacillota</taxon>
        <taxon>Bacilli</taxon>
        <taxon>Bacillales</taxon>
        <taxon>Paenibacillaceae</taxon>
        <taxon>Paenibacillus</taxon>
    </lineage>
</organism>
<dbReference type="Proteomes" id="UP000007523">
    <property type="component" value="Chromosome"/>
</dbReference>
<dbReference type="KEGG" id="pmq:PM3016_762"/>
<name>H6N8X0_9BACL</name>
<keyword evidence="2" id="KW-1185">Reference proteome</keyword>
<proteinExistence type="predicted"/>
<dbReference type="HOGENOM" id="CLU_3382996_0_0_9"/>